<dbReference type="RefSeq" id="WP_043067514.1">
    <property type="nucleotide sequence ID" value="NZ_BJOA01000207.1"/>
</dbReference>
<sequence>MNLTKAPTRQLILQSAYSLITEKGVGQLTLHAVANRANISKGGLLYHFPTKNALIMGLIEDLFGRFNHRMLDDIRESQEKPGRWAHAYVRTTFHSEENEEQELQISVGLLAALVNSPKLLQPAQNFYQEWQKNMEEDGIDPAIATICRLASDGLWFADMFGLAPLTDKDLRERVLNILLQLSKGEWR</sequence>
<dbReference type="PROSITE" id="PS50977">
    <property type="entry name" value="HTH_TETR_2"/>
    <property type="match status" value="1"/>
</dbReference>
<accession>A0A0D1XDQ0</accession>
<keyword evidence="3" id="KW-0804">Transcription</keyword>
<dbReference type="Proteomes" id="UP000037269">
    <property type="component" value="Unassembled WGS sequence"/>
</dbReference>
<dbReference type="Gene3D" id="1.10.357.10">
    <property type="entry name" value="Tetracycline Repressor, domain 2"/>
    <property type="match status" value="1"/>
</dbReference>
<dbReference type="Proteomes" id="UP000182836">
    <property type="component" value="Unassembled WGS sequence"/>
</dbReference>
<gene>
    <name evidence="6" type="ORF">AF333_08865</name>
    <name evidence="7" type="ORF">SAMN04487909_111162</name>
</gene>
<dbReference type="PANTHER" id="PTHR30055:SF234">
    <property type="entry name" value="HTH-TYPE TRANSCRIPTIONAL REGULATOR BETI"/>
    <property type="match status" value="1"/>
</dbReference>
<reference evidence="7 9" key="2">
    <citation type="submission" date="2016-10" db="EMBL/GenBank/DDBJ databases">
        <authorList>
            <person name="de Groot N.N."/>
        </authorList>
    </citation>
    <scope>NUCLEOTIDE SEQUENCE [LARGE SCALE GENOMIC DNA]</scope>
    <source>
        <strain evidence="7 9">DSM 2895</strain>
    </source>
</reference>
<dbReference type="Pfam" id="PF17937">
    <property type="entry name" value="TetR_C_28"/>
    <property type="match status" value="1"/>
</dbReference>
<dbReference type="InterPro" id="IPR009057">
    <property type="entry name" value="Homeodomain-like_sf"/>
</dbReference>
<evidence type="ECO:0000313" key="6">
    <source>
        <dbReference type="EMBL" id="KON95567.1"/>
    </source>
</evidence>
<dbReference type="AlphaFoldDB" id="A0A0D1XDQ0"/>
<keyword evidence="2 4" id="KW-0238">DNA-binding</keyword>
<evidence type="ECO:0000313" key="7">
    <source>
        <dbReference type="EMBL" id="SDJ08858.1"/>
    </source>
</evidence>
<dbReference type="EMBL" id="LGUG01000004">
    <property type="protein sequence ID" value="KON95567.1"/>
    <property type="molecule type" value="Genomic_DNA"/>
</dbReference>
<feature type="DNA-binding region" description="H-T-H motif" evidence="4">
    <location>
        <begin position="29"/>
        <end position="48"/>
    </location>
</feature>
<evidence type="ECO:0000256" key="4">
    <source>
        <dbReference type="PROSITE-ProRule" id="PRU00335"/>
    </source>
</evidence>
<dbReference type="SUPFAM" id="SSF48498">
    <property type="entry name" value="Tetracyclin repressor-like, C-terminal domain"/>
    <property type="match status" value="1"/>
</dbReference>
<dbReference type="OrthoDB" id="9806334at2"/>
<dbReference type="GO" id="GO:0003700">
    <property type="term" value="F:DNA-binding transcription factor activity"/>
    <property type="evidence" value="ECO:0007669"/>
    <property type="project" value="TreeGrafter"/>
</dbReference>
<proteinExistence type="predicted"/>
<evidence type="ECO:0000256" key="1">
    <source>
        <dbReference type="ARBA" id="ARBA00023015"/>
    </source>
</evidence>
<dbReference type="SUPFAM" id="SSF46689">
    <property type="entry name" value="Homeodomain-like"/>
    <property type="match status" value="1"/>
</dbReference>
<organism evidence="6 8">
    <name type="scientific">Aneurinibacillus migulanus</name>
    <name type="common">Bacillus migulanus</name>
    <dbReference type="NCBI Taxonomy" id="47500"/>
    <lineage>
        <taxon>Bacteria</taxon>
        <taxon>Bacillati</taxon>
        <taxon>Bacillota</taxon>
        <taxon>Bacilli</taxon>
        <taxon>Bacillales</taxon>
        <taxon>Paenibacillaceae</taxon>
        <taxon>Aneurinibacillus group</taxon>
        <taxon>Aneurinibacillus</taxon>
    </lineage>
</organism>
<dbReference type="InterPro" id="IPR050109">
    <property type="entry name" value="HTH-type_TetR-like_transc_reg"/>
</dbReference>
<dbReference type="GeneID" id="42305309"/>
<dbReference type="EMBL" id="FNED01000011">
    <property type="protein sequence ID" value="SDJ08858.1"/>
    <property type="molecule type" value="Genomic_DNA"/>
</dbReference>
<dbReference type="PRINTS" id="PR00455">
    <property type="entry name" value="HTHTETR"/>
</dbReference>
<name>A0A0D1XDQ0_ANEMI</name>
<dbReference type="PATRIC" id="fig|47500.12.peg.5198"/>
<evidence type="ECO:0000256" key="2">
    <source>
        <dbReference type="ARBA" id="ARBA00023125"/>
    </source>
</evidence>
<dbReference type="GO" id="GO:0000976">
    <property type="term" value="F:transcription cis-regulatory region binding"/>
    <property type="evidence" value="ECO:0007669"/>
    <property type="project" value="TreeGrafter"/>
</dbReference>
<evidence type="ECO:0000256" key="3">
    <source>
        <dbReference type="ARBA" id="ARBA00023163"/>
    </source>
</evidence>
<dbReference type="Pfam" id="PF00440">
    <property type="entry name" value="TetR_N"/>
    <property type="match status" value="1"/>
</dbReference>
<evidence type="ECO:0000259" key="5">
    <source>
        <dbReference type="PROSITE" id="PS50977"/>
    </source>
</evidence>
<feature type="domain" description="HTH tetR-type" evidence="5">
    <location>
        <begin position="6"/>
        <end position="66"/>
    </location>
</feature>
<dbReference type="PANTHER" id="PTHR30055">
    <property type="entry name" value="HTH-TYPE TRANSCRIPTIONAL REGULATOR RUTR"/>
    <property type="match status" value="1"/>
</dbReference>
<keyword evidence="1" id="KW-0805">Transcription regulation</keyword>
<dbReference type="InterPro" id="IPR001647">
    <property type="entry name" value="HTH_TetR"/>
</dbReference>
<keyword evidence="8" id="KW-1185">Reference proteome</keyword>
<evidence type="ECO:0000313" key="8">
    <source>
        <dbReference type="Proteomes" id="UP000037269"/>
    </source>
</evidence>
<protein>
    <submittedName>
        <fullName evidence="7">Transcriptional regulator, TetR family</fullName>
    </submittedName>
</protein>
<evidence type="ECO:0000313" key="9">
    <source>
        <dbReference type="Proteomes" id="UP000182836"/>
    </source>
</evidence>
<reference evidence="6 8" key="1">
    <citation type="submission" date="2015-07" db="EMBL/GenBank/DDBJ databases">
        <title>Fjat-14205 dsm 2895.</title>
        <authorList>
            <person name="Liu B."/>
            <person name="Wang J."/>
            <person name="Zhu Y."/>
            <person name="Liu G."/>
            <person name="Chen Q."/>
            <person name="Chen Z."/>
            <person name="Lan J."/>
            <person name="Che J."/>
            <person name="Ge C."/>
            <person name="Shi H."/>
            <person name="Pan Z."/>
            <person name="Liu X."/>
        </authorList>
    </citation>
    <scope>NUCLEOTIDE SEQUENCE [LARGE SCALE GENOMIC DNA]</scope>
    <source>
        <strain evidence="6 8">DSM 2895</strain>
    </source>
</reference>
<dbReference type="STRING" id="47500.AF333_08865"/>
<dbReference type="InterPro" id="IPR041479">
    <property type="entry name" value="TetR_CgmR_C"/>
</dbReference>
<dbReference type="InterPro" id="IPR036271">
    <property type="entry name" value="Tet_transcr_reg_TetR-rel_C_sf"/>
</dbReference>